<dbReference type="InterPro" id="IPR022419">
    <property type="entry name" value="Porphobilin_deaminase_cofac_BS"/>
</dbReference>
<evidence type="ECO:0000313" key="12">
    <source>
        <dbReference type="EMBL" id="AWX44663.1"/>
    </source>
</evidence>
<dbReference type="InterPro" id="IPR036803">
    <property type="entry name" value="Porphobilinogen_deaminase_C_sf"/>
</dbReference>
<name>A0A2Z4LS56_9FLAO</name>
<dbReference type="CDD" id="cd13647">
    <property type="entry name" value="PBP2_PBGD_2"/>
    <property type="match status" value="1"/>
</dbReference>
<dbReference type="InterPro" id="IPR022417">
    <property type="entry name" value="Porphobilin_deaminase_N"/>
</dbReference>
<evidence type="ECO:0000313" key="13">
    <source>
        <dbReference type="Proteomes" id="UP000248536"/>
    </source>
</evidence>
<comment type="similarity">
    <text evidence="4">Belongs to the HMBS family.</text>
</comment>
<dbReference type="SUPFAM" id="SSF53850">
    <property type="entry name" value="Periplasmic binding protein-like II"/>
    <property type="match status" value="1"/>
</dbReference>
<reference evidence="12 13" key="1">
    <citation type="submission" date="2018-06" db="EMBL/GenBank/DDBJ databases">
        <title>Spongiibacterium sp. HME9304 Genome sequencing and assembly.</title>
        <authorList>
            <person name="Kang H."/>
            <person name="Kim H."/>
            <person name="Joh K."/>
        </authorList>
    </citation>
    <scope>NUCLEOTIDE SEQUENCE [LARGE SCALE GENOMIC DNA]</scope>
    <source>
        <strain evidence="12 13">HME9304</strain>
    </source>
</reference>
<evidence type="ECO:0000256" key="5">
    <source>
        <dbReference type="ARBA" id="ARBA00011245"/>
    </source>
</evidence>
<evidence type="ECO:0000256" key="9">
    <source>
        <dbReference type="NCBIfam" id="TIGR00212"/>
    </source>
</evidence>
<organism evidence="12 13">
    <name type="scientific">Flagellimonas maritima</name>
    <dbReference type="NCBI Taxonomy" id="1383885"/>
    <lineage>
        <taxon>Bacteria</taxon>
        <taxon>Pseudomonadati</taxon>
        <taxon>Bacteroidota</taxon>
        <taxon>Flavobacteriia</taxon>
        <taxon>Flavobacteriales</taxon>
        <taxon>Flavobacteriaceae</taxon>
        <taxon>Flagellimonas</taxon>
    </lineage>
</organism>
<dbReference type="InterPro" id="IPR000860">
    <property type="entry name" value="HemC"/>
</dbReference>
<feature type="domain" description="Porphobilinogen deaminase C-terminal" evidence="11">
    <location>
        <begin position="223"/>
        <end position="289"/>
    </location>
</feature>
<evidence type="ECO:0000256" key="3">
    <source>
        <dbReference type="ARBA" id="ARBA00004735"/>
    </source>
</evidence>
<evidence type="ECO:0000259" key="11">
    <source>
        <dbReference type="Pfam" id="PF03900"/>
    </source>
</evidence>
<dbReference type="OrthoDB" id="9810298at2"/>
<comment type="pathway">
    <text evidence="3">Porphyrin-containing compound metabolism; protoporphyrin-IX biosynthesis; coproporphyrinogen-III from 5-aminolevulinate: step 2/4.</text>
</comment>
<dbReference type="Gene3D" id="3.30.160.40">
    <property type="entry name" value="Porphobilinogen deaminase, C-terminal domain"/>
    <property type="match status" value="1"/>
</dbReference>
<comment type="subunit">
    <text evidence="5">Monomer.</text>
</comment>
<evidence type="ECO:0000259" key="10">
    <source>
        <dbReference type="Pfam" id="PF01379"/>
    </source>
</evidence>
<comment type="catalytic activity">
    <reaction evidence="8">
        <text>4 porphobilinogen + H2O = hydroxymethylbilane + 4 NH4(+)</text>
        <dbReference type="Rhea" id="RHEA:13185"/>
        <dbReference type="ChEBI" id="CHEBI:15377"/>
        <dbReference type="ChEBI" id="CHEBI:28938"/>
        <dbReference type="ChEBI" id="CHEBI:57845"/>
        <dbReference type="ChEBI" id="CHEBI:58126"/>
        <dbReference type="EC" id="2.5.1.61"/>
    </reaction>
</comment>
<gene>
    <name evidence="12" type="primary">hemC</name>
    <name evidence="12" type="ORF">HME9304_01666</name>
</gene>
<dbReference type="Gene3D" id="3.40.190.10">
    <property type="entry name" value="Periplasmic binding protein-like II"/>
    <property type="match status" value="2"/>
</dbReference>
<dbReference type="PIRSF" id="PIRSF001438">
    <property type="entry name" value="4pyrrol_synth_OHMeBilane_synth"/>
    <property type="match status" value="1"/>
</dbReference>
<evidence type="ECO:0000256" key="1">
    <source>
        <dbReference type="ARBA" id="ARBA00001916"/>
    </source>
</evidence>
<evidence type="ECO:0000256" key="6">
    <source>
        <dbReference type="ARBA" id="ARBA00022679"/>
    </source>
</evidence>
<accession>A0A2Z4LS56</accession>
<dbReference type="Pfam" id="PF03900">
    <property type="entry name" value="Porphobil_deamC"/>
    <property type="match status" value="1"/>
</dbReference>
<dbReference type="GO" id="GO:0005737">
    <property type="term" value="C:cytoplasm"/>
    <property type="evidence" value="ECO:0007669"/>
    <property type="project" value="UniProtKB-UniRule"/>
</dbReference>
<protein>
    <recommendedName>
        <fullName evidence="9">Hydroxymethylbilane synthase</fullName>
        <ecNumber evidence="9">2.5.1.61</ecNumber>
    </recommendedName>
</protein>
<keyword evidence="13" id="KW-1185">Reference proteome</keyword>
<dbReference type="PROSITE" id="PS00533">
    <property type="entry name" value="PORPHOBILINOGEN_DEAM"/>
    <property type="match status" value="1"/>
</dbReference>
<dbReference type="GO" id="GO:0004418">
    <property type="term" value="F:hydroxymethylbilane synthase activity"/>
    <property type="evidence" value="ECO:0007669"/>
    <property type="project" value="UniProtKB-UniRule"/>
</dbReference>
<dbReference type="KEGG" id="spon:HME9304_01666"/>
<feature type="domain" description="Porphobilinogen deaminase N-terminal" evidence="10">
    <location>
        <begin position="5"/>
        <end position="204"/>
    </location>
</feature>
<dbReference type="RefSeq" id="WP_112378114.1">
    <property type="nucleotide sequence ID" value="NZ_CP030104.1"/>
</dbReference>
<dbReference type="SUPFAM" id="SSF54782">
    <property type="entry name" value="Porphobilinogen deaminase (hydroxymethylbilane synthase), C-terminal domain"/>
    <property type="match status" value="1"/>
</dbReference>
<dbReference type="PRINTS" id="PR00151">
    <property type="entry name" value="PORPHBDMNASE"/>
</dbReference>
<dbReference type="AlphaFoldDB" id="A0A2Z4LS56"/>
<dbReference type="EMBL" id="CP030104">
    <property type="protein sequence ID" value="AWX44663.1"/>
    <property type="molecule type" value="Genomic_DNA"/>
</dbReference>
<evidence type="ECO:0000256" key="2">
    <source>
        <dbReference type="ARBA" id="ARBA00002869"/>
    </source>
</evidence>
<comment type="function">
    <text evidence="2">Tetrapolymerization of the monopyrrole PBG into the hydroxymethylbilane pre-uroporphyrinogen in several discrete steps.</text>
</comment>
<dbReference type="NCBIfam" id="TIGR00212">
    <property type="entry name" value="hemC"/>
    <property type="match status" value="1"/>
</dbReference>
<dbReference type="Proteomes" id="UP000248536">
    <property type="component" value="Chromosome"/>
</dbReference>
<comment type="cofactor">
    <cofactor evidence="1">
        <name>dipyrromethane</name>
        <dbReference type="ChEBI" id="CHEBI:60342"/>
    </cofactor>
</comment>
<keyword evidence="6 12" id="KW-0808">Transferase</keyword>
<dbReference type="EC" id="2.5.1.61" evidence="9"/>
<sequence>MSKIIRIGTRDSELALWQATTVQQKLEALGHDTTLIPIKSTGDQILDKPLYELGITGIFTKTLDVALLKGQIDIAVHSMKDVPTQLPKGIVQTAVLERAVTNDILVHKGLDFLESENIATIATGSLRRKAQWLHKYPHHNIVDLRGNVNSRILKLIENDWQGAIFAQAGLERIKLLPKDALELDWMIPAPAQGAMLVVALEKDAFSKEASHKLNHQDSEITTAIERDFLRTLEGGCTAPIGALAQIKNQSIYFEGSVFSLDGKQKVAIKKSSDLTDSSGFGKACAKELLEMGGDRLMKAIRNNQETVPSPGGEG</sequence>
<dbReference type="Pfam" id="PF01379">
    <property type="entry name" value="Porphobil_deam"/>
    <property type="match status" value="1"/>
</dbReference>
<evidence type="ECO:0000256" key="7">
    <source>
        <dbReference type="ARBA" id="ARBA00023244"/>
    </source>
</evidence>
<dbReference type="PANTHER" id="PTHR11557:SF0">
    <property type="entry name" value="PORPHOBILINOGEN DEAMINASE"/>
    <property type="match status" value="1"/>
</dbReference>
<proteinExistence type="inferred from homology"/>
<dbReference type="InterPro" id="IPR022418">
    <property type="entry name" value="Porphobilinogen_deaminase_C"/>
</dbReference>
<dbReference type="GO" id="GO:0006783">
    <property type="term" value="P:heme biosynthetic process"/>
    <property type="evidence" value="ECO:0007669"/>
    <property type="project" value="TreeGrafter"/>
</dbReference>
<evidence type="ECO:0000256" key="8">
    <source>
        <dbReference type="ARBA" id="ARBA00048169"/>
    </source>
</evidence>
<evidence type="ECO:0000256" key="4">
    <source>
        <dbReference type="ARBA" id="ARBA00005638"/>
    </source>
</evidence>
<dbReference type="PANTHER" id="PTHR11557">
    <property type="entry name" value="PORPHOBILINOGEN DEAMINASE"/>
    <property type="match status" value="1"/>
</dbReference>
<keyword evidence="7" id="KW-0627">Porphyrin biosynthesis</keyword>